<feature type="transmembrane region" description="Helical" evidence="5">
    <location>
        <begin position="392"/>
        <end position="412"/>
    </location>
</feature>
<keyword evidence="8" id="KW-1185">Reference proteome</keyword>
<dbReference type="InterPro" id="IPR002293">
    <property type="entry name" value="AA/rel_permease1"/>
</dbReference>
<organism evidence="7 9">
    <name type="scientific">Bursaphelenchus xylophilus</name>
    <name type="common">Pinewood nematode worm</name>
    <name type="synonym">Aphelenchoides xylophilus</name>
    <dbReference type="NCBI Taxonomy" id="6326"/>
    <lineage>
        <taxon>Eukaryota</taxon>
        <taxon>Metazoa</taxon>
        <taxon>Ecdysozoa</taxon>
        <taxon>Nematoda</taxon>
        <taxon>Chromadorea</taxon>
        <taxon>Rhabditida</taxon>
        <taxon>Tylenchina</taxon>
        <taxon>Tylenchomorpha</taxon>
        <taxon>Aphelenchoidea</taxon>
        <taxon>Aphelenchoididae</taxon>
        <taxon>Bursaphelenchus</taxon>
    </lineage>
</organism>
<accession>A0A1I7SWG0</accession>
<evidence type="ECO:0000256" key="4">
    <source>
        <dbReference type="ARBA" id="ARBA00023136"/>
    </source>
</evidence>
<feature type="transmembrane region" description="Helical" evidence="5">
    <location>
        <begin position="130"/>
        <end position="150"/>
    </location>
</feature>
<dbReference type="InterPro" id="IPR050598">
    <property type="entry name" value="AminoAcid_Transporter"/>
</dbReference>
<dbReference type="GO" id="GO:0016020">
    <property type="term" value="C:membrane"/>
    <property type="evidence" value="ECO:0007669"/>
    <property type="project" value="UniProtKB-SubCell"/>
</dbReference>
<dbReference type="eggNOG" id="KOG1287">
    <property type="taxonomic scope" value="Eukaryota"/>
</dbReference>
<feature type="transmembrane region" description="Helical" evidence="5">
    <location>
        <begin position="418"/>
        <end position="438"/>
    </location>
</feature>
<feature type="transmembrane region" description="Helical" evidence="5">
    <location>
        <begin position="96"/>
        <end position="124"/>
    </location>
</feature>
<dbReference type="Proteomes" id="UP000095284">
    <property type="component" value="Unplaced"/>
</dbReference>
<feature type="transmembrane region" description="Helical" evidence="5">
    <location>
        <begin position="236"/>
        <end position="258"/>
    </location>
</feature>
<dbReference type="Proteomes" id="UP000659654">
    <property type="component" value="Unassembled WGS sequence"/>
</dbReference>
<feature type="transmembrane region" description="Helical" evidence="5">
    <location>
        <begin position="334"/>
        <end position="352"/>
    </location>
</feature>
<feature type="transmembrane region" description="Helical" evidence="5">
    <location>
        <begin position="12"/>
        <end position="34"/>
    </location>
</feature>
<proteinExistence type="predicted"/>
<dbReference type="Gene3D" id="1.20.1740.10">
    <property type="entry name" value="Amino acid/polyamine transporter I"/>
    <property type="match status" value="1"/>
</dbReference>
<dbReference type="PANTHER" id="PTHR11785:SF115">
    <property type="entry name" value="AMINO ACID TRANSPORTER"/>
    <property type="match status" value="1"/>
</dbReference>
<evidence type="ECO:0000313" key="6">
    <source>
        <dbReference type="EMBL" id="CAD5216349.1"/>
    </source>
</evidence>
<evidence type="ECO:0000256" key="5">
    <source>
        <dbReference type="SAM" id="Phobius"/>
    </source>
</evidence>
<comment type="subcellular location">
    <subcellularLocation>
        <location evidence="1">Membrane</location>
        <topology evidence="1">Multi-pass membrane protein</topology>
    </subcellularLocation>
</comment>
<dbReference type="WBParaSite" id="BXY_1739100.1">
    <property type="protein sequence ID" value="BXY_1739100.1"/>
    <property type="gene ID" value="BXY_1739100"/>
</dbReference>
<sequence>MKGNDNKLSPFEAFAYCFGDIIGSGIFVSPWSIMKHSGSIGLSFIIWIVGAFIAIIGALVYVELGTKIRKSGCDFAYLTHGGWEPAAVPFLYVSCLLIYPTILAIQTIAFGGYIVSGLSSIFYFDDDEVYILRHLIGFLALFVLVFVNMFSLRSFAGKLQIAVTASKLAVISIILLVGFYYLIFKDGSKHFENSFDGTTKDPGGIALALYASLYAYNGWDILNFGTDEVENPRKSLPIAGLGSIISAAVLYVGINVAYMSVLTKEEFLIGDTVAVQFARRSMGDFSYVVPFLIGVLLLGNLNTTIFGCSRYVLAGARNGYFPSYLKTLNPESMSPRAAVLAELVVAIIISFIGDLEHLLGIMTFAMWTQRAIVQICLLWMRYKRFEYPKDAFVTPIFMPILFFGISIALLVAPVVENYYVAIAGPVLLLCGCFVYFIILPRTHKVIFQKMDYYLVVLSQLLLNVDIVEDEKLE</sequence>
<feature type="transmembrane region" description="Helical" evidence="5">
    <location>
        <begin position="203"/>
        <end position="224"/>
    </location>
</feature>
<dbReference type="PIRSF" id="PIRSF006060">
    <property type="entry name" value="AA_transporter"/>
    <property type="match status" value="1"/>
</dbReference>
<evidence type="ECO:0000256" key="3">
    <source>
        <dbReference type="ARBA" id="ARBA00022989"/>
    </source>
</evidence>
<keyword evidence="4 5" id="KW-0472">Membrane</keyword>
<dbReference type="EMBL" id="CAJFCV020000002">
    <property type="protein sequence ID" value="CAG9099359.1"/>
    <property type="molecule type" value="Genomic_DNA"/>
</dbReference>
<dbReference type="AlphaFoldDB" id="A0A1I7SWG0"/>
<feature type="transmembrane region" description="Helical" evidence="5">
    <location>
        <begin position="40"/>
        <end position="62"/>
    </location>
</feature>
<evidence type="ECO:0000313" key="9">
    <source>
        <dbReference type="WBParaSite" id="BXY_1739100.1"/>
    </source>
</evidence>
<protein>
    <submittedName>
        <fullName evidence="6">(pine wood nematode) hypothetical protein</fullName>
    </submittedName>
</protein>
<dbReference type="SMR" id="A0A1I7SWG0"/>
<reference evidence="9" key="1">
    <citation type="submission" date="2016-11" db="UniProtKB">
        <authorList>
            <consortium name="WormBaseParasite"/>
        </authorList>
    </citation>
    <scope>IDENTIFICATION</scope>
</reference>
<feature type="transmembrane region" description="Helical" evidence="5">
    <location>
        <begin position="287"/>
        <end position="313"/>
    </location>
</feature>
<dbReference type="GO" id="GO:0015179">
    <property type="term" value="F:L-amino acid transmembrane transporter activity"/>
    <property type="evidence" value="ECO:0007669"/>
    <property type="project" value="TreeGrafter"/>
</dbReference>
<dbReference type="PANTHER" id="PTHR11785">
    <property type="entry name" value="AMINO ACID TRANSPORTER"/>
    <property type="match status" value="1"/>
</dbReference>
<dbReference type="EMBL" id="CAJFDI010000002">
    <property type="protein sequence ID" value="CAD5216349.1"/>
    <property type="molecule type" value="Genomic_DNA"/>
</dbReference>
<evidence type="ECO:0000256" key="2">
    <source>
        <dbReference type="ARBA" id="ARBA00022692"/>
    </source>
</evidence>
<feature type="transmembrane region" description="Helical" evidence="5">
    <location>
        <begin position="162"/>
        <end position="183"/>
    </location>
</feature>
<evidence type="ECO:0000313" key="7">
    <source>
        <dbReference type="Proteomes" id="UP000095284"/>
    </source>
</evidence>
<dbReference type="Pfam" id="PF13520">
    <property type="entry name" value="AA_permease_2"/>
    <property type="match status" value="1"/>
</dbReference>
<keyword evidence="2 5" id="KW-0812">Transmembrane</keyword>
<reference evidence="6" key="2">
    <citation type="submission" date="2020-09" db="EMBL/GenBank/DDBJ databases">
        <authorList>
            <person name="Kikuchi T."/>
        </authorList>
    </citation>
    <scope>NUCLEOTIDE SEQUENCE</scope>
    <source>
        <strain evidence="6">Ka4C1</strain>
    </source>
</reference>
<gene>
    <name evidence="6" type="ORF">BXYJ_LOCUS4485</name>
</gene>
<name>A0A1I7SWG0_BURXY</name>
<dbReference type="OrthoDB" id="10062876at2759"/>
<dbReference type="Proteomes" id="UP000582659">
    <property type="component" value="Unassembled WGS sequence"/>
</dbReference>
<evidence type="ECO:0000256" key="1">
    <source>
        <dbReference type="ARBA" id="ARBA00004141"/>
    </source>
</evidence>
<feature type="transmembrane region" description="Helical" evidence="5">
    <location>
        <begin position="358"/>
        <end position="380"/>
    </location>
</feature>
<evidence type="ECO:0000313" key="8">
    <source>
        <dbReference type="Proteomes" id="UP000659654"/>
    </source>
</evidence>
<keyword evidence="3 5" id="KW-1133">Transmembrane helix</keyword>